<protein>
    <submittedName>
        <fullName evidence="6">Mannose-6-phosphate isomerase</fullName>
    </submittedName>
</protein>
<organism evidence="6 7">
    <name type="scientific">Rariglobus hedericola</name>
    <dbReference type="NCBI Taxonomy" id="2597822"/>
    <lineage>
        <taxon>Bacteria</taxon>
        <taxon>Pseudomonadati</taxon>
        <taxon>Verrucomicrobiota</taxon>
        <taxon>Opitutia</taxon>
        <taxon>Opitutales</taxon>
        <taxon>Opitutaceae</taxon>
        <taxon>Rariglobus</taxon>
    </lineage>
</organism>
<dbReference type="RefSeq" id="WP_144230805.1">
    <property type="nucleotide sequence ID" value="NZ_CBCRVV010000006.1"/>
</dbReference>
<dbReference type="SUPFAM" id="SSF51182">
    <property type="entry name" value="RmlC-like cupins"/>
    <property type="match status" value="1"/>
</dbReference>
<feature type="binding site" evidence="3">
    <location>
        <position position="117"/>
    </location>
    <ligand>
        <name>Zn(2+)</name>
        <dbReference type="ChEBI" id="CHEBI:29105"/>
    </ligand>
</feature>
<feature type="domain" description="Phosphomannose isomerase type I catalytic" evidence="5">
    <location>
        <begin position="5"/>
        <end position="108"/>
    </location>
</feature>
<dbReference type="InterPro" id="IPR051804">
    <property type="entry name" value="Carb_Metab_Reg_Kinase/Isom"/>
</dbReference>
<evidence type="ECO:0000256" key="1">
    <source>
        <dbReference type="ARBA" id="ARBA00022723"/>
    </source>
</evidence>
<dbReference type="Proteomes" id="UP000315648">
    <property type="component" value="Unassembled WGS sequence"/>
</dbReference>
<dbReference type="Gene3D" id="2.60.120.10">
    <property type="entry name" value="Jelly Rolls"/>
    <property type="match status" value="1"/>
</dbReference>
<keyword evidence="6" id="KW-0413">Isomerase</keyword>
<dbReference type="GO" id="GO:0008270">
    <property type="term" value="F:zinc ion binding"/>
    <property type="evidence" value="ECO:0007669"/>
    <property type="project" value="InterPro"/>
</dbReference>
<feature type="binding site" evidence="3">
    <location>
        <position position="101"/>
    </location>
    <ligand>
        <name>Zn(2+)</name>
        <dbReference type="ChEBI" id="CHEBI:29105"/>
    </ligand>
</feature>
<dbReference type="AlphaFoldDB" id="A0A556QK11"/>
<dbReference type="Pfam" id="PF20511">
    <property type="entry name" value="PMI_typeI_cat"/>
    <property type="match status" value="1"/>
</dbReference>
<keyword evidence="1 3" id="KW-0479">Metal-binding</keyword>
<keyword evidence="7" id="KW-1185">Reference proteome</keyword>
<dbReference type="GO" id="GO:0005975">
    <property type="term" value="P:carbohydrate metabolic process"/>
    <property type="evidence" value="ECO:0007669"/>
    <property type="project" value="InterPro"/>
</dbReference>
<comment type="caution">
    <text evidence="6">The sequence shown here is derived from an EMBL/GenBank/DDBJ whole genome shotgun (WGS) entry which is preliminary data.</text>
</comment>
<dbReference type="GO" id="GO:0004476">
    <property type="term" value="F:mannose-6-phosphate isomerase activity"/>
    <property type="evidence" value="ECO:0007669"/>
    <property type="project" value="InterPro"/>
</dbReference>
<dbReference type="PANTHER" id="PTHR42742">
    <property type="entry name" value="TRANSCRIPTIONAL REPRESSOR MPRA"/>
    <property type="match status" value="1"/>
</dbReference>
<evidence type="ECO:0000313" key="7">
    <source>
        <dbReference type="Proteomes" id="UP000315648"/>
    </source>
</evidence>
<dbReference type="InterPro" id="IPR046457">
    <property type="entry name" value="PMI_typeI_cat"/>
</dbReference>
<name>A0A556QK11_9BACT</name>
<dbReference type="InterPro" id="IPR011051">
    <property type="entry name" value="RmlC_Cupin_sf"/>
</dbReference>
<proteinExistence type="predicted"/>
<accession>A0A556QK11</accession>
<dbReference type="PANTHER" id="PTHR42742:SF3">
    <property type="entry name" value="FRUCTOKINASE"/>
    <property type="match status" value="1"/>
</dbReference>
<evidence type="ECO:0000256" key="2">
    <source>
        <dbReference type="ARBA" id="ARBA00022833"/>
    </source>
</evidence>
<dbReference type="InterPro" id="IPR014628">
    <property type="entry name" value="Man6P_isomerase_Firm_short"/>
</dbReference>
<dbReference type="PIRSF" id="PIRSF036894">
    <property type="entry name" value="PMI_Firm_short"/>
    <property type="match status" value="1"/>
</dbReference>
<comment type="cofactor">
    <cofactor evidence="3">
        <name>Zn(2+)</name>
        <dbReference type="ChEBI" id="CHEBI:29105"/>
    </cofactor>
    <text evidence="3">Binds 1 zinc ion per subunit.</text>
</comment>
<reference evidence="6 7" key="1">
    <citation type="submission" date="2019-07" db="EMBL/GenBank/DDBJ databases">
        <title>Description of 53C-WASEF.</title>
        <authorList>
            <person name="Pitt A."/>
            <person name="Hahn M.W."/>
        </authorList>
    </citation>
    <scope>NUCLEOTIDE SEQUENCE [LARGE SCALE GENOMIC DNA]</scope>
    <source>
        <strain evidence="6 7">53C-WASEF</strain>
    </source>
</reference>
<evidence type="ECO:0000259" key="5">
    <source>
        <dbReference type="Pfam" id="PF20511"/>
    </source>
</evidence>
<sequence>MSSFLRLKPLYQDRVWGGRALESALDRTLPPDRPIGESWEIVDRPEAQSVLSGGEFDGRTLREVIAGNTAAIMGPQWPADRPFPILVKWLDCKERLSLQVHPPAAVAPELKGEPKTENWYIAACEPGSKLIVGLKRGVTRTQFEKALTDLTLEDCVHRFPVKAGDSILVHSGQIHAIDGGNLILEIQQNSDTTYRVYDWGRVGLDGKPRAMHVEQSLKSIKWDDFEPEPIRGVRAPATIANAKEFRIRRVPLAERAELTFEAGEQPRILSVVEGKLITPDGEVLTRGDNIIIPYSVKNSFIAQSDTLTLVTENFC</sequence>
<dbReference type="CDD" id="cd07010">
    <property type="entry name" value="cupin_PMI_type_I_N_bac"/>
    <property type="match status" value="1"/>
</dbReference>
<dbReference type="InterPro" id="IPR014710">
    <property type="entry name" value="RmlC-like_jellyroll"/>
</dbReference>
<keyword evidence="2 3" id="KW-0862">Zinc</keyword>
<feature type="active site" evidence="4">
    <location>
        <position position="195"/>
    </location>
</feature>
<evidence type="ECO:0000256" key="3">
    <source>
        <dbReference type="PIRSR" id="PIRSR036894-1"/>
    </source>
</evidence>
<gene>
    <name evidence="6" type="ORF">FPL22_12780</name>
</gene>
<dbReference type="EMBL" id="VMBG01000002">
    <property type="protein sequence ID" value="TSJ76984.1"/>
    <property type="molecule type" value="Genomic_DNA"/>
</dbReference>
<evidence type="ECO:0000313" key="6">
    <source>
        <dbReference type="EMBL" id="TSJ76984.1"/>
    </source>
</evidence>
<evidence type="ECO:0000256" key="4">
    <source>
        <dbReference type="PIRSR" id="PIRSR036894-2"/>
    </source>
</evidence>
<dbReference type="OrthoDB" id="9808275at2"/>
<feature type="binding site" evidence="3">
    <location>
        <position position="175"/>
    </location>
    <ligand>
        <name>Zn(2+)</name>
        <dbReference type="ChEBI" id="CHEBI:29105"/>
    </ligand>
</feature>